<organism evidence="2 3">
    <name type="scientific">Sorangium cellulosum</name>
    <name type="common">Polyangium cellulosum</name>
    <dbReference type="NCBI Taxonomy" id="56"/>
    <lineage>
        <taxon>Bacteria</taxon>
        <taxon>Pseudomonadati</taxon>
        <taxon>Myxococcota</taxon>
        <taxon>Polyangia</taxon>
        <taxon>Polyangiales</taxon>
        <taxon>Polyangiaceae</taxon>
        <taxon>Sorangium</taxon>
    </lineage>
</organism>
<evidence type="ECO:0008006" key="4">
    <source>
        <dbReference type="Google" id="ProtNLM"/>
    </source>
</evidence>
<keyword evidence="1" id="KW-0378">Hydrolase</keyword>
<dbReference type="AlphaFoldDB" id="A0A150PSU9"/>
<dbReference type="PANTHER" id="PTHR43808">
    <property type="entry name" value="ACETYLORNITHINE DEACETYLASE"/>
    <property type="match status" value="1"/>
</dbReference>
<dbReference type="InterPro" id="IPR002933">
    <property type="entry name" value="Peptidase_M20"/>
</dbReference>
<evidence type="ECO:0000256" key="1">
    <source>
        <dbReference type="ARBA" id="ARBA00022801"/>
    </source>
</evidence>
<dbReference type="InterPro" id="IPR050072">
    <property type="entry name" value="Peptidase_M20A"/>
</dbReference>
<sequence length="440" mass="46500">MNDPQSRFTPEHLEHLLGLLAIDTTSPMETGVPSAIPDAQRAFRDFAVSRGFTEAYLGAPCAAVLSGAHVPVSVREVAAKMGGAFLSSQPNLVLRAGGGRPAARTVMFNLHMDTVAGHVPVACEDGIVTGRGAVDMKGPGVAVLAGIEAAMRQDPRLAGEIQVLVQSVAGEEGGAMGVYGTKALVDLGYVGRLNVFAEPSEGHFFDRSTTSMTARVSVEGVGSTDDAPHAGQNATVILAAVATRFARDLVADVRRIGGKTCIAGIHTGRMHNRVYGEGALLVNFAYSTMAQAVAIEEATEIRFAEALHGLATDLAGSEVFGATASAARAVTRLEWLKRRLPTLDNSDEAMRRVLAAAGIGRTPPALAHRAFTCDAMWAQRPDRYTVVYGPCSLEHNRAHADGEFIALADLERFAREVEAIVRCFGDHCRSGAALLDEESI</sequence>
<gene>
    <name evidence="2" type="ORF">BE04_12995</name>
</gene>
<name>A0A150PSU9_SORCE</name>
<dbReference type="GO" id="GO:0016787">
    <property type="term" value="F:hydrolase activity"/>
    <property type="evidence" value="ECO:0007669"/>
    <property type="project" value="InterPro"/>
</dbReference>
<comment type="caution">
    <text evidence="2">The sequence shown here is derived from an EMBL/GenBank/DDBJ whole genome shotgun (WGS) entry which is preliminary data.</text>
</comment>
<evidence type="ECO:0000313" key="2">
    <source>
        <dbReference type="EMBL" id="KYF58774.1"/>
    </source>
</evidence>
<dbReference type="Proteomes" id="UP000075604">
    <property type="component" value="Unassembled WGS sequence"/>
</dbReference>
<evidence type="ECO:0000313" key="3">
    <source>
        <dbReference type="Proteomes" id="UP000075604"/>
    </source>
</evidence>
<dbReference type="PANTHER" id="PTHR43808:SF28">
    <property type="entry name" value="[LYSW]-LYSINE_[LYSW]-ORNITHINE HYDROLASE"/>
    <property type="match status" value="1"/>
</dbReference>
<dbReference type="Pfam" id="PF01546">
    <property type="entry name" value="Peptidase_M20"/>
    <property type="match status" value="1"/>
</dbReference>
<proteinExistence type="predicted"/>
<accession>A0A150PSU9</accession>
<protein>
    <recommendedName>
        <fullName evidence="4">Peptidase M20</fullName>
    </recommendedName>
</protein>
<dbReference type="Gene3D" id="3.40.630.10">
    <property type="entry name" value="Zn peptidases"/>
    <property type="match status" value="2"/>
</dbReference>
<dbReference type="SUPFAM" id="SSF53187">
    <property type="entry name" value="Zn-dependent exopeptidases"/>
    <property type="match status" value="1"/>
</dbReference>
<reference evidence="2 3" key="1">
    <citation type="submission" date="2014-02" db="EMBL/GenBank/DDBJ databases">
        <title>The small core and large imbalanced accessory genome model reveals a collaborative survival strategy of Sorangium cellulosum strains in nature.</title>
        <authorList>
            <person name="Han K."/>
            <person name="Peng R."/>
            <person name="Blom J."/>
            <person name="Li Y.-Z."/>
        </authorList>
    </citation>
    <scope>NUCLEOTIDE SEQUENCE [LARGE SCALE GENOMIC DNA]</scope>
    <source>
        <strain evidence="2 3">So0157-18</strain>
    </source>
</reference>
<dbReference type="EMBL" id="JELX01001496">
    <property type="protein sequence ID" value="KYF58774.1"/>
    <property type="molecule type" value="Genomic_DNA"/>
</dbReference>